<dbReference type="Gene3D" id="3.40.50.2000">
    <property type="entry name" value="Glycogen Phosphorylase B"/>
    <property type="match status" value="2"/>
</dbReference>
<dbReference type="EC" id="2.4.-.-" evidence="3"/>
<dbReference type="Pfam" id="PF00535">
    <property type="entry name" value="Glycos_transf_2"/>
    <property type="match status" value="1"/>
</dbReference>
<dbReference type="InterPro" id="IPR028098">
    <property type="entry name" value="Glyco_trans_4-like_N"/>
</dbReference>
<dbReference type="Pfam" id="PF13439">
    <property type="entry name" value="Glyco_transf_4"/>
    <property type="match status" value="1"/>
</dbReference>
<dbReference type="EMBL" id="JAZHYN010000004">
    <property type="protein sequence ID" value="MEF3365376.1"/>
    <property type="molecule type" value="Genomic_DNA"/>
</dbReference>
<feature type="domain" description="Glycosyltransferase subfamily 4-like N-terminal" evidence="2">
    <location>
        <begin position="20"/>
        <end position="184"/>
    </location>
</feature>
<keyword evidence="3" id="KW-0808">Transferase</keyword>
<protein>
    <submittedName>
        <fullName evidence="3">Glycosyltransferase</fullName>
        <ecNumber evidence="3">2.4.-.-</ecNumber>
    </submittedName>
</protein>
<keyword evidence="4" id="KW-1185">Reference proteome</keyword>
<dbReference type="CDD" id="cd00761">
    <property type="entry name" value="Glyco_tranf_GTA_type"/>
    <property type="match status" value="1"/>
</dbReference>
<dbReference type="InterPro" id="IPR029044">
    <property type="entry name" value="Nucleotide-diphossugar_trans"/>
</dbReference>
<dbReference type="Proteomes" id="UP001350748">
    <property type="component" value="Unassembled WGS sequence"/>
</dbReference>
<evidence type="ECO:0000313" key="4">
    <source>
        <dbReference type="Proteomes" id="UP001350748"/>
    </source>
</evidence>
<feature type="domain" description="Glycosyltransferase 2-like" evidence="1">
    <location>
        <begin position="412"/>
        <end position="578"/>
    </location>
</feature>
<dbReference type="Pfam" id="PF13692">
    <property type="entry name" value="Glyco_trans_1_4"/>
    <property type="match status" value="1"/>
</dbReference>
<evidence type="ECO:0000259" key="1">
    <source>
        <dbReference type="Pfam" id="PF00535"/>
    </source>
</evidence>
<dbReference type="SUPFAM" id="SSF53448">
    <property type="entry name" value="Nucleotide-diphospho-sugar transferases"/>
    <property type="match status" value="1"/>
</dbReference>
<dbReference type="SUPFAM" id="SSF53756">
    <property type="entry name" value="UDP-Glycosyltransferase/glycogen phosphorylase"/>
    <property type="match status" value="1"/>
</dbReference>
<dbReference type="Gene3D" id="3.90.550.10">
    <property type="entry name" value="Spore Coat Polysaccharide Biosynthesis Protein SpsA, Chain A"/>
    <property type="match status" value="1"/>
</dbReference>
<comment type="caution">
    <text evidence="3">The sequence shown here is derived from an EMBL/GenBank/DDBJ whole genome shotgun (WGS) entry which is preliminary data.</text>
</comment>
<proteinExistence type="predicted"/>
<dbReference type="PANTHER" id="PTHR22916">
    <property type="entry name" value="GLYCOSYLTRANSFERASE"/>
    <property type="match status" value="1"/>
</dbReference>
<accession>A0ABU7XDB5</accession>
<dbReference type="RefSeq" id="WP_332080282.1">
    <property type="nucleotide sequence ID" value="NZ_JAZHYN010000004.1"/>
</dbReference>
<evidence type="ECO:0000313" key="3">
    <source>
        <dbReference type="EMBL" id="MEF3365376.1"/>
    </source>
</evidence>
<organism evidence="3 4">
    <name type="scientific">Methylocystis borbori</name>
    <dbReference type="NCBI Taxonomy" id="3118750"/>
    <lineage>
        <taxon>Bacteria</taxon>
        <taxon>Pseudomonadati</taxon>
        <taxon>Pseudomonadota</taxon>
        <taxon>Alphaproteobacteria</taxon>
        <taxon>Hyphomicrobiales</taxon>
        <taxon>Methylocystaceae</taxon>
        <taxon>Methylocystis</taxon>
    </lineage>
</organism>
<keyword evidence="3" id="KW-0328">Glycosyltransferase</keyword>
<dbReference type="PANTHER" id="PTHR22916:SF3">
    <property type="entry name" value="UDP-GLCNAC:BETAGAL BETA-1,3-N-ACETYLGLUCOSAMINYLTRANSFERASE-LIKE PROTEIN 1"/>
    <property type="match status" value="1"/>
</dbReference>
<evidence type="ECO:0000259" key="2">
    <source>
        <dbReference type="Pfam" id="PF13439"/>
    </source>
</evidence>
<dbReference type="InterPro" id="IPR001173">
    <property type="entry name" value="Glyco_trans_2-like"/>
</dbReference>
<sequence>MSSVRHCIVTEEYSGVNRSGGIGACSNGLAGLLIRQGLTVDVLITDLSCSSQNAINAKKTSVLPNFIFLSDVFRQDRAVDAPVDAISKAFCVYRFLKDKEYEVLHFNEWMGSGFFCAMARRQGLLKSRIVTHLHGSSEWVRRHNLYFPEIEDYEREGIENSQIENSDIIISPSNYLLEYYRNSGLSLPTARKINWVLPQWVCGSDVLPGTPFSTRAVSPQTISELIFFGRHERRKGFDLFVDAVARMPKSYQPDLTFIGRFDRVGQEFSGSYVFRKLPGYAGRIRFYDHLDQEQALSRILHSRAALCVMPSLIENSPCVIGECLTIGAPFLTTDVGGVSELIASECQAHCMTLPTPQALAEALYRCWTDGLPSIRSSFIPKTIAQDWREWLGSLDSGPVPSPAEEPMHPLVSICMAHYERPATLRHALEALMSQTYDNIEIIIVDDGSERPDAHAYLDSLESRTHRFPIKVVRSKNKYLGAARNLAASHAKGEYVLFHDDDNFAEPTEVETFVAAAQRSGCDILTSQYWVFRAGEERLPQTRKKMKFFPIGIGGVFSFFRNRFGDANALIRRSAFEALGGFTELHGVGWEDWELFLRAFLRGVKMGIVPEPLFNYRLSASGMLATGNVLRNHERLFALVDEEKPRLNADLLRYAQRRSVGQQVLDQLWSDLERSPASDIHQQLIPLDPASVEARRKLSDLAFTIGRVADAIEIGVMDYNQREKMLALASGLARPSAQKVREKIFVTPSREASTPAVALRGWAYVNGGKPIIPRSFVVDEEAFETIAYVRSKRPDVIEHHNLSVDEPLGFTLFGIQKARGWRGFGPRRERRRRIPTTTNFKVALLDNHSDITAHIDEIEWCCEVTVRTPEHSSVASRVSVDSARPTHVLLKGGDGSYAFGERLSPTIVCFDIRWPSDTLTFILPRDEKSDIIFETLE</sequence>
<dbReference type="GO" id="GO:0016757">
    <property type="term" value="F:glycosyltransferase activity"/>
    <property type="evidence" value="ECO:0007669"/>
    <property type="project" value="UniProtKB-KW"/>
</dbReference>
<reference evidence="3 4" key="1">
    <citation type="submission" date="2024-02" db="EMBL/GenBank/DDBJ databases">
        <authorList>
            <person name="Grouzdev D."/>
        </authorList>
    </citation>
    <scope>NUCLEOTIDE SEQUENCE [LARGE SCALE GENOMIC DNA]</scope>
    <source>
        <strain evidence="3 4">9N</strain>
    </source>
</reference>
<dbReference type="CDD" id="cd03801">
    <property type="entry name" value="GT4_PimA-like"/>
    <property type="match status" value="1"/>
</dbReference>
<gene>
    <name evidence="3" type="ORF">V3H18_02390</name>
</gene>
<name>A0ABU7XDB5_9HYPH</name>